<evidence type="ECO:0000313" key="1">
    <source>
        <dbReference type="EMBL" id="KUG20921.1"/>
    </source>
</evidence>
<comment type="caution">
    <text evidence="1">The sequence shown here is derived from an EMBL/GenBank/DDBJ whole genome shotgun (WGS) entry which is preliminary data.</text>
</comment>
<organism evidence="1">
    <name type="scientific">hydrocarbon metagenome</name>
    <dbReference type="NCBI Taxonomy" id="938273"/>
    <lineage>
        <taxon>unclassified sequences</taxon>
        <taxon>metagenomes</taxon>
        <taxon>ecological metagenomes</taxon>
    </lineage>
</organism>
<protein>
    <submittedName>
        <fullName evidence="1">Uncharacterized protein</fullName>
    </submittedName>
</protein>
<gene>
    <name evidence="1" type="ORF">ASZ90_009329</name>
</gene>
<sequence>MLLVSMRARKTINEDHPAILNPRGIGLYIPEQSPHVQQLMIEILVILPMHHD</sequence>
<name>A0A0W8FJ97_9ZZZZ</name>
<dbReference type="AlphaFoldDB" id="A0A0W8FJ97"/>
<dbReference type="EMBL" id="LNQE01001127">
    <property type="protein sequence ID" value="KUG20921.1"/>
    <property type="molecule type" value="Genomic_DNA"/>
</dbReference>
<proteinExistence type="predicted"/>
<accession>A0A0W8FJ97</accession>
<reference evidence="1" key="1">
    <citation type="journal article" date="2015" name="Proc. Natl. Acad. Sci. U.S.A.">
        <title>Networks of energetic and metabolic interactions define dynamics in microbial communities.</title>
        <authorList>
            <person name="Embree M."/>
            <person name="Liu J.K."/>
            <person name="Al-Bassam M.M."/>
            <person name="Zengler K."/>
        </authorList>
    </citation>
    <scope>NUCLEOTIDE SEQUENCE</scope>
</reference>